<dbReference type="InterPro" id="IPR005702">
    <property type="entry name" value="Wzc-like_C"/>
</dbReference>
<dbReference type="PANTHER" id="PTHR32309:SF13">
    <property type="entry name" value="FERRIC ENTEROBACTIN TRANSPORT PROTEIN FEPE"/>
    <property type="match status" value="1"/>
</dbReference>
<dbReference type="CDD" id="cd05387">
    <property type="entry name" value="BY-kinase"/>
    <property type="match status" value="1"/>
</dbReference>
<organism evidence="11 12">
    <name type="scientific">Sediminicola luteus</name>
    <dbReference type="NCBI Taxonomy" id="319238"/>
    <lineage>
        <taxon>Bacteria</taxon>
        <taxon>Pseudomonadati</taxon>
        <taxon>Bacteroidota</taxon>
        <taxon>Flavobacteriia</taxon>
        <taxon>Flavobacteriales</taxon>
        <taxon>Flavobacteriaceae</taxon>
        <taxon>Sediminicola</taxon>
    </lineage>
</organism>
<dbReference type="EMBL" id="JBEWYP010000006">
    <property type="protein sequence ID" value="MET7030066.1"/>
    <property type="molecule type" value="Genomic_DNA"/>
</dbReference>
<name>A0ABV2TXQ6_9FLAO</name>
<dbReference type="Gene3D" id="3.40.50.300">
    <property type="entry name" value="P-loop containing nucleotide triphosphate hydrolases"/>
    <property type="match status" value="1"/>
</dbReference>
<keyword evidence="5" id="KW-0418">Kinase</keyword>
<dbReference type="SUPFAM" id="SSF52540">
    <property type="entry name" value="P-loop containing nucleoside triphosphate hydrolases"/>
    <property type="match status" value="1"/>
</dbReference>
<evidence type="ECO:0000259" key="10">
    <source>
        <dbReference type="Pfam" id="PF13614"/>
    </source>
</evidence>
<protein>
    <recommendedName>
        <fullName evidence="2">non-specific protein-tyrosine kinase</fullName>
        <ecNumber evidence="2">2.7.10.2</ecNumber>
    </recommendedName>
</protein>
<evidence type="ECO:0000313" key="12">
    <source>
        <dbReference type="Proteomes" id="UP001549773"/>
    </source>
</evidence>
<gene>
    <name evidence="11" type="ORF">ABXZ32_11705</name>
</gene>
<dbReference type="InterPro" id="IPR050445">
    <property type="entry name" value="Bact_polysacc_biosynth/exp"/>
</dbReference>
<evidence type="ECO:0000256" key="3">
    <source>
        <dbReference type="ARBA" id="ARBA00022679"/>
    </source>
</evidence>
<keyword evidence="9" id="KW-1133">Transmembrane helix</keyword>
<keyword evidence="3 11" id="KW-0808">Transferase</keyword>
<evidence type="ECO:0000313" key="11">
    <source>
        <dbReference type="EMBL" id="MET7030066.1"/>
    </source>
</evidence>
<feature type="transmembrane region" description="Helical" evidence="9">
    <location>
        <begin position="30"/>
        <end position="49"/>
    </location>
</feature>
<sequence length="797" mass="90239">MAKEKYKYLPIESEGQEVNVREVLDKYLRYWPWFIIVTILALGVAVSYLKYAIPTYKTVTSIIIKDEDKGNSPDRSALVDLGVFSGMGTNSVANELGLLMSKRMMTNTVKALNLNVQYFNDEDFVLKELYEDSPLQVKVLRLDENRLQRAIKEEKNGYKVHNLGDGNLKLVNETSGKTVKATFRNPIELDFVDFIIEMNTDSFMSNKKWKTVLINFVPLESVAVAYRSKLVVELIEEKSTLIQLSLEDQVKKKAQDILNQLVYEYNREAIDEKNLIAKNTAYFIDERLKIINQELDSVETGKEQFKEANNLTNIDAESSMIIQNVSDYNKRQQEVGTQLELTSSMLNYMDSEKTVLFPSNLGIEETSVNQLIEEYNKLVIERNRVLAGSTERNPVVVRLDSQIAQLKNSVKVSLEGRRNNLIIASDNLRRQSGKLGSQISEVPGQERRFRGIERQQNIKEALYLYLLQKREENTLALSVTAPKAKLVDQAYSMGGSISPSPKIALGIALIVGLMFPVIVIQGKELLNNKIKDRKDVEKITKTIPIVGELPKVERKEKELIANNDRTILSESFRILLANLQYASVKSNDKKGGLCIFVTSTIKGEGKTFTTMNLGMTLAMTGKKVVVVGGDLRNPQLHRYENGLNNVLGVSNYLVNREQELMHLIQDSSQHPNLKLLPSGTIPPNPAELLQLDKMGLMFKELEKEYDYILVDTAPAMLLADTFLMNKYADITLYVVRAAFTKKNLLNFAVDSKKEGKLKNVSFVLNDVGLGNLGYGSKYGYVYGENQPGFWKRLKYNF</sequence>
<evidence type="ECO:0000256" key="8">
    <source>
        <dbReference type="ARBA" id="ARBA00051245"/>
    </source>
</evidence>
<dbReference type="InterPro" id="IPR027417">
    <property type="entry name" value="P-loop_NTPase"/>
</dbReference>
<evidence type="ECO:0000256" key="6">
    <source>
        <dbReference type="ARBA" id="ARBA00022840"/>
    </source>
</evidence>
<evidence type="ECO:0000256" key="5">
    <source>
        <dbReference type="ARBA" id="ARBA00022777"/>
    </source>
</evidence>
<dbReference type="Proteomes" id="UP001549773">
    <property type="component" value="Unassembled WGS sequence"/>
</dbReference>
<comment type="similarity">
    <text evidence="1">Belongs to the CpsD/CapB family.</text>
</comment>
<evidence type="ECO:0000256" key="1">
    <source>
        <dbReference type="ARBA" id="ARBA00007316"/>
    </source>
</evidence>
<keyword evidence="9" id="KW-0472">Membrane</keyword>
<keyword evidence="9" id="KW-0812">Transmembrane</keyword>
<dbReference type="InterPro" id="IPR025669">
    <property type="entry name" value="AAA_dom"/>
</dbReference>
<dbReference type="GO" id="GO:0004715">
    <property type="term" value="F:non-membrane spanning protein tyrosine kinase activity"/>
    <property type="evidence" value="ECO:0007669"/>
    <property type="project" value="UniProtKB-EC"/>
</dbReference>
<dbReference type="EC" id="2.7.10.2" evidence="2"/>
<evidence type="ECO:0000256" key="4">
    <source>
        <dbReference type="ARBA" id="ARBA00022741"/>
    </source>
</evidence>
<evidence type="ECO:0000256" key="2">
    <source>
        <dbReference type="ARBA" id="ARBA00011903"/>
    </source>
</evidence>
<keyword evidence="4" id="KW-0547">Nucleotide-binding</keyword>
<dbReference type="RefSeq" id="WP_354618857.1">
    <property type="nucleotide sequence ID" value="NZ_JBEWYP010000006.1"/>
</dbReference>
<dbReference type="NCBIfam" id="TIGR01007">
    <property type="entry name" value="eps_fam"/>
    <property type="match status" value="1"/>
</dbReference>
<dbReference type="Pfam" id="PF13614">
    <property type="entry name" value="AAA_31"/>
    <property type="match status" value="1"/>
</dbReference>
<evidence type="ECO:0000256" key="7">
    <source>
        <dbReference type="ARBA" id="ARBA00023137"/>
    </source>
</evidence>
<keyword evidence="12" id="KW-1185">Reference proteome</keyword>
<reference evidence="11 12" key="1">
    <citation type="submission" date="2024-07" db="EMBL/GenBank/DDBJ databases">
        <title>The genome sequence of type strain Sediminicola luteus GDMCC 1.2596T.</title>
        <authorList>
            <person name="Liu Y."/>
        </authorList>
    </citation>
    <scope>NUCLEOTIDE SEQUENCE [LARGE SCALE GENOMIC DNA]</scope>
    <source>
        <strain evidence="11 12">GDMCC 1.2596</strain>
    </source>
</reference>
<proteinExistence type="inferred from homology"/>
<comment type="caution">
    <text evidence="11">The sequence shown here is derived from an EMBL/GenBank/DDBJ whole genome shotgun (WGS) entry which is preliminary data.</text>
</comment>
<keyword evidence="6" id="KW-0067">ATP-binding</keyword>
<dbReference type="PANTHER" id="PTHR32309">
    <property type="entry name" value="TYROSINE-PROTEIN KINASE"/>
    <property type="match status" value="1"/>
</dbReference>
<accession>A0ABV2TXQ6</accession>
<evidence type="ECO:0000256" key="9">
    <source>
        <dbReference type="SAM" id="Phobius"/>
    </source>
</evidence>
<comment type="catalytic activity">
    <reaction evidence="8">
        <text>L-tyrosyl-[protein] + ATP = O-phospho-L-tyrosyl-[protein] + ADP + H(+)</text>
        <dbReference type="Rhea" id="RHEA:10596"/>
        <dbReference type="Rhea" id="RHEA-COMP:10136"/>
        <dbReference type="Rhea" id="RHEA-COMP:20101"/>
        <dbReference type="ChEBI" id="CHEBI:15378"/>
        <dbReference type="ChEBI" id="CHEBI:30616"/>
        <dbReference type="ChEBI" id="CHEBI:46858"/>
        <dbReference type="ChEBI" id="CHEBI:61978"/>
        <dbReference type="ChEBI" id="CHEBI:456216"/>
        <dbReference type="EC" id="2.7.10.2"/>
    </reaction>
</comment>
<feature type="domain" description="AAA" evidence="10">
    <location>
        <begin position="603"/>
        <end position="719"/>
    </location>
</feature>
<keyword evidence="7" id="KW-0829">Tyrosine-protein kinase</keyword>